<proteinExistence type="predicted"/>
<dbReference type="Proteomes" id="UP001176521">
    <property type="component" value="Unassembled WGS sequence"/>
</dbReference>
<dbReference type="InterPro" id="IPR015915">
    <property type="entry name" value="Kelch-typ_b-propeller"/>
</dbReference>
<name>A0AAN6GE60_9BASI</name>
<keyword evidence="5" id="KW-1185">Reference proteome</keyword>
<dbReference type="EMBL" id="JAPDMQ010000122">
    <property type="protein sequence ID" value="KAK0534157.1"/>
    <property type="molecule type" value="Genomic_DNA"/>
</dbReference>
<dbReference type="GO" id="GO:0019760">
    <property type="term" value="P:glucosinolate metabolic process"/>
    <property type="evidence" value="ECO:0007669"/>
    <property type="project" value="UniProtKB-ARBA"/>
</dbReference>
<comment type="caution">
    <text evidence="4">The sequence shown here is derived from an EMBL/GenBank/DDBJ whole genome shotgun (WGS) entry which is preliminary data.</text>
</comment>
<reference evidence="4" key="1">
    <citation type="journal article" date="2023" name="PhytoFront">
        <title>Draft Genome Resources of Seven Strains of Tilletia horrida, Causal Agent of Kernel Smut of Rice.</title>
        <authorList>
            <person name="Khanal S."/>
            <person name="Antony Babu S."/>
            <person name="Zhou X.G."/>
        </authorList>
    </citation>
    <scope>NUCLEOTIDE SEQUENCE</scope>
    <source>
        <strain evidence="4">TX3</strain>
    </source>
</reference>
<organism evidence="4 5">
    <name type="scientific">Tilletia horrida</name>
    <dbReference type="NCBI Taxonomy" id="155126"/>
    <lineage>
        <taxon>Eukaryota</taxon>
        <taxon>Fungi</taxon>
        <taxon>Dikarya</taxon>
        <taxon>Basidiomycota</taxon>
        <taxon>Ustilaginomycotina</taxon>
        <taxon>Exobasidiomycetes</taxon>
        <taxon>Tilletiales</taxon>
        <taxon>Tilletiaceae</taxon>
        <taxon>Tilletia</taxon>
    </lineage>
</organism>
<protein>
    <recommendedName>
        <fullName evidence="6">Galactose oxidase</fullName>
    </recommendedName>
</protein>
<evidence type="ECO:0000313" key="4">
    <source>
        <dbReference type="EMBL" id="KAK0534157.1"/>
    </source>
</evidence>
<gene>
    <name evidence="4" type="ORF">OC842_002736</name>
</gene>
<keyword evidence="1" id="KW-0677">Repeat</keyword>
<evidence type="ECO:0000256" key="2">
    <source>
        <dbReference type="ARBA" id="ARBA00023004"/>
    </source>
</evidence>
<feature type="region of interest" description="Disordered" evidence="3">
    <location>
        <begin position="81"/>
        <end position="107"/>
    </location>
</feature>
<accession>A0AAN6GE60</accession>
<evidence type="ECO:0008006" key="6">
    <source>
        <dbReference type="Google" id="ProtNLM"/>
    </source>
</evidence>
<dbReference type="AlphaFoldDB" id="A0AAN6GE60"/>
<dbReference type="Gene3D" id="2.120.10.80">
    <property type="entry name" value="Kelch-type beta propeller"/>
    <property type="match status" value="1"/>
</dbReference>
<dbReference type="InterPro" id="IPR011043">
    <property type="entry name" value="Gal_Oxase/kelch_b-propeller"/>
</dbReference>
<dbReference type="SUPFAM" id="SSF50965">
    <property type="entry name" value="Galactose oxidase, central domain"/>
    <property type="match status" value="1"/>
</dbReference>
<evidence type="ECO:0000313" key="5">
    <source>
        <dbReference type="Proteomes" id="UP001176521"/>
    </source>
</evidence>
<evidence type="ECO:0000256" key="1">
    <source>
        <dbReference type="ARBA" id="ARBA00022737"/>
    </source>
</evidence>
<evidence type="ECO:0000256" key="3">
    <source>
        <dbReference type="SAM" id="MobiDB-lite"/>
    </source>
</evidence>
<sequence length="412" mass="43961">MSSAAASNPTNDPAPGAPILRARALPCHFVPHLSTSAAYPTALSSHTLAVDPTTRKAFLFGGELKPRQPVGDALRVITNLDSANPEDSESTDVLTRPREAEEAGASAWPAPRVGATLSADGTGYLWLWGGRGGKDMAPLAGEEETAVWRFTTAEQCWERFDTTGERPVPRSYHTATVLDGKLYVHAGCPQSGRLSTLHALDLKTFRWTQLASAPGPERGGTVIAAIPSPYSDNASERVLARWGGFCGEELGGPLDLYAPSKNTWTSFPAPLLSSPEQEPPKRSVHGFVPFPTAPQVELVRGEPAVRVLGVLFFGEGEGAPKELGHDGAGKFLADTYLLTTPSIPTNPASPTFAFAPIHLAPASSFTKTPQPRGWFAFDARSTGERSLQIVLHGGLNAQNERLADAWSLDIRV</sequence>
<keyword evidence="2" id="KW-0408">Iron</keyword>
<dbReference type="PANTHER" id="PTHR47435:SF4">
    <property type="entry name" value="KELCH REPEAT PROTEIN (AFU_ORTHOLOGUE AFUA_5G12780)"/>
    <property type="match status" value="1"/>
</dbReference>
<dbReference type="Pfam" id="PF24681">
    <property type="entry name" value="Kelch_KLHDC2_KLHL20_DRC7"/>
    <property type="match status" value="1"/>
</dbReference>
<dbReference type="PANTHER" id="PTHR47435">
    <property type="entry name" value="KELCH REPEAT PROTEIN (AFU_ORTHOLOGUE AFUA_5G12780)"/>
    <property type="match status" value="1"/>
</dbReference>